<dbReference type="EMBL" id="CCDP010000003">
    <property type="protein sequence ID" value="CDQ41942.1"/>
    <property type="molecule type" value="Genomic_DNA"/>
</dbReference>
<reference evidence="1 2" key="1">
    <citation type="submission" date="2014-03" db="EMBL/GenBank/DDBJ databases">
        <authorList>
            <person name="Urmite Genomes U."/>
        </authorList>
    </citation>
    <scope>NUCLEOTIDE SEQUENCE [LARGE SCALE GENOMIC DNA]</scope>
    <source>
        <strain evidence="1 2">Vm-5</strain>
    </source>
</reference>
<dbReference type="Proteomes" id="UP000028875">
    <property type="component" value="Unassembled WGS sequence"/>
</dbReference>
<dbReference type="AlphaFoldDB" id="A0A024QI91"/>
<organism evidence="1 2">
    <name type="scientific">Virgibacillus massiliensis</name>
    <dbReference type="NCBI Taxonomy" id="1462526"/>
    <lineage>
        <taxon>Bacteria</taxon>
        <taxon>Bacillati</taxon>
        <taxon>Bacillota</taxon>
        <taxon>Bacilli</taxon>
        <taxon>Bacillales</taxon>
        <taxon>Bacillaceae</taxon>
        <taxon>Virgibacillus</taxon>
    </lineage>
</organism>
<dbReference type="STRING" id="1462526.BN990_04321"/>
<name>A0A024QI91_9BACI</name>
<comment type="caution">
    <text evidence="1">The sequence shown here is derived from an EMBL/GenBank/DDBJ whole genome shotgun (WGS) entry which is preliminary data.</text>
</comment>
<accession>A0A024QI91</accession>
<keyword evidence="2" id="KW-1185">Reference proteome</keyword>
<evidence type="ECO:0000313" key="2">
    <source>
        <dbReference type="Proteomes" id="UP000028875"/>
    </source>
</evidence>
<reference evidence="2" key="2">
    <citation type="submission" date="2014-05" db="EMBL/GenBank/DDBJ databases">
        <title>Draft genome sequence of Virgibacillus massiliensis Vm-5.</title>
        <authorList>
            <person name="Khelaifia S."/>
            <person name="Croce O."/>
            <person name="Lagier J.C."/>
            <person name="Raoult D."/>
        </authorList>
    </citation>
    <scope>NUCLEOTIDE SEQUENCE [LARGE SCALE GENOMIC DNA]</scope>
    <source>
        <strain evidence="2">Vm-5</strain>
    </source>
</reference>
<protein>
    <submittedName>
        <fullName evidence="1">Uncharacterized protein</fullName>
    </submittedName>
</protein>
<evidence type="ECO:0000313" key="1">
    <source>
        <dbReference type="EMBL" id="CDQ41942.1"/>
    </source>
</evidence>
<sequence length="96" mass="11783">MAMEMIIERVEQNMHNKYEEHNFIIDIPYEFEQIKDEFVSVYLFDLNVEELGYANQELLIEDILDNINEEHTKFKMLQTSIYNYAEEMDLYRRKGY</sequence>
<proteinExistence type="predicted"/>
<gene>
    <name evidence="1" type="ORF">BN990_04321</name>
</gene>